<evidence type="ECO:0000256" key="1">
    <source>
        <dbReference type="SAM" id="MobiDB-lite"/>
    </source>
</evidence>
<protein>
    <submittedName>
        <fullName evidence="2">Uncharacterized protein</fullName>
    </submittedName>
</protein>
<dbReference type="EMBL" id="JAAMPC010000006">
    <property type="protein sequence ID" value="KAG2306566.1"/>
    <property type="molecule type" value="Genomic_DNA"/>
</dbReference>
<gene>
    <name evidence="2" type="ORF">Bca52824_026314</name>
</gene>
<organism evidence="2 3">
    <name type="scientific">Brassica carinata</name>
    <name type="common">Ethiopian mustard</name>
    <name type="synonym">Abyssinian cabbage</name>
    <dbReference type="NCBI Taxonomy" id="52824"/>
    <lineage>
        <taxon>Eukaryota</taxon>
        <taxon>Viridiplantae</taxon>
        <taxon>Streptophyta</taxon>
        <taxon>Embryophyta</taxon>
        <taxon>Tracheophyta</taxon>
        <taxon>Spermatophyta</taxon>
        <taxon>Magnoliopsida</taxon>
        <taxon>eudicotyledons</taxon>
        <taxon>Gunneridae</taxon>
        <taxon>Pentapetalae</taxon>
        <taxon>rosids</taxon>
        <taxon>malvids</taxon>
        <taxon>Brassicales</taxon>
        <taxon>Brassicaceae</taxon>
        <taxon>Brassiceae</taxon>
        <taxon>Brassica</taxon>
    </lineage>
</organism>
<name>A0A8X7SHI0_BRACI</name>
<comment type="caution">
    <text evidence="2">The sequence shown here is derived from an EMBL/GenBank/DDBJ whole genome shotgun (WGS) entry which is preliminary data.</text>
</comment>
<sequence>MSSSSSASNLRRNREYHSPSPNRQSRSSFENGKEEPPFMTFESRLEASQGFFIASTPVANPWSIRHVTE</sequence>
<reference evidence="2 3" key="1">
    <citation type="submission" date="2020-02" db="EMBL/GenBank/DDBJ databases">
        <authorList>
            <person name="Ma Q."/>
            <person name="Huang Y."/>
            <person name="Song X."/>
            <person name="Pei D."/>
        </authorList>
    </citation>
    <scope>NUCLEOTIDE SEQUENCE [LARGE SCALE GENOMIC DNA]</scope>
    <source>
        <strain evidence="2">Sxm20200214</strain>
        <tissue evidence="2">Leaf</tissue>
    </source>
</reference>
<feature type="compositionally biased region" description="Polar residues" evidence="1">
    <location>
        <begin position="19"/>
        <end position="30"/>
    </location>
</feature>
<evidence type="ECO:0000313" key="2">
    <source>
        <dbReference type="EMBL" id="KAG2306566.1"/>
    </source>
</evidence>
<proteinExistence type="predicted"/>
<feature type="region of interest" description="Disordered" evidence="1">
    <location>
        <begin position="1"/>
        <end position="41"/>
    </location>
</feature>
<evidence type="ECO:0000313" key="3">
    <source>
        <dbReference type="Proteomes" id="UP000886595"/>
    </source>
</evidence>
<dbReference type="Proteomes" id="UP000886595">
    <property type="component" value="Unassembled WGS sequence"/>
</dbReference>
<accession>A0A8X7SHI0</accession>
<dbReference type="AlphaFoldDB" id="A0A8X7SHI0"/>
<keyword evidence="3" id="KW-1185">Reference proteome</keyword>